<feature type="compositionally biased region" description="Polar residues" evidence="1">
    <location>
        <begin position="184"/>
        <end position="201"/>
    </location>
</feature>
<gene>
    <name evidence="2" type="ORF">HGRIS_004680</name>
</gene>
<sequence length="1970" mass="219788">MDDEIVETSDPEELEINQISKRKHWDAYSKEDVELGVGQKRARTNAHHAISPRHVMSPPACTRDNSPFRSPHSQSPEPRILSCEGSTDFDSGYHRSAKSPTSAEDDPSGWSRSTTPLRFPHSPSPIEEAPTSSSEALSLSFSNSEGNSDSLWSSQPPRPPSPNEAPSRAESPDPLGLFDDESNDSVPSTTRSASTNHTLPVNFSRLLLVPYSPSPSPSKNPSFASPPSDPESRSSKPPSILNHSPTTPIRFTEAQNLDSDHFADDEALDPTLGLFGTPISVFERPVTSPLPPSTPSRSPLPPICTSPDVSPLTPANSPPLEETSPIRTLDMLGVEPSADGIPTNAPDLDEDQQLAQALGQEGRRYSLRARQAKQLRPYAHDKISYKQQMRSNPEAIVKIVSPDKRQSHRRSNQDEEEESQEIWDLPDNELSDGEQRRRRPGHSGQPPSPKVQGPSYPGILGDFSDLEDDPAEAREAKKLAREAKRVAREQHAKERRERAARAHEAKLERERERARSAQAHVSASKKAAAKPFDWLEQDEAPKSPPAYDRQVSAEDSDGGQRDSYSATPWRSLSPLPPDEEGVRSLFDDDDIEIHPSEPLFGDGLPPVSGGDDAEINDQDDAIQEVDQLSPRSRKRLRIAGRCLPGVMLKNMEGIAPRQRPQRRSSPRSRSPEEVPLLPGQTRRRIRRAGEQREIVGDSESSQDDHGSSSDSSMASDRDSMSQAEEDLGYWGSMSSRRRNHSPSEHFAPYEASPWDAGIDDDYIQAVVADGGGRTSGGIARPRAREESQIDFMLSRSCPLRPKQPQTAQSHQPKPPIPTKHNTQTVQRYRPKEPSSSKLDLVTNGARKYGNMRQSLLSFDKSSDDSPPVHRPSSSHEGHAPFVRSVPRNPAVPRDAGGDSVRLQDVKSNQRKQSRKRRRKRRGVDPTWSTNANGQHISSGKRNSGLVTIDAEEEDGFHRALAPRWQKRLPHPPLNPPPNPASLDRTNHPPSMSQGIETAVDFEDTPDTPVLPLIRRGGSRRDISRDFGISLLGSGRVFVNTTFIRSGGLYKLLQIITGTETPPTPVEVACRGFQLNSMITVQEYCDILPRLCGDLCDAVTGLPEGDPERSYQEWSRVMQVSCQCLSWCLFKGSADEATRLRQLVNETISNIVQCLDDPTVLGKERDSLTMAVCWYGIDMMTRAGYRWSPSQTSGSQKSDCWNACVSLLIRELLAYGLQRTMEPLLLGTTTFDVAVESTTQYTAELWVYLIHLLEHCAPAGSTTPEGHLLWHFVVAAVQDASSTLPNLEASELSWRCIFSLCALSQFSVHGMTTSQSRLPPCWSFPAFALRQIRLTAGPQLDQGLSEASIAKRDEYIALVALRCYHLVSHWRWAADNAFYVLQPLADIFRSRMYANLRQEPADFPEFLRRNEVELLDTYFTSDTAYTLFLKLFAKASSSSSTDLRPLHPRAKKFLSIIMPVTQVDFTKSSPPSLHDLSKLYNRYATVAIAVLLDPPSLRNRMEQARSYVRFDVADFNTRVACIRGIMMLGKLLVLKQLAITELVPWITETVLMLVDEYDALNVGLIQQHQASGDNHHTQRLKDQVVLCIQLLLGSVRQILETYGHDLVKGYPEPLLLGSCDRIFRNGRLNASDSTALQVRLLVVIFCNLRRKIIPPPPRPPLQLHEMSSESQDEYGFAYDGLDMDDPSLLAAISEEMSDAEKQRKALEKAACEMIYTPIYSCIYRQLSNVLLHRDADKRFVSDFGDVTEIIHEWTSAWLNCAAIVVQNGKMSWSAYLDRKVDTWGKITLIPLQRWVDVRVMLTVLLLDPTCYASLPDRFLTVLLISLAAVKVTIEHEYVSLLLSIDGLQHDLLRGLVLDRPNDTADFDISRAQFGVIRASILETIVQGIELRLGQQAGVEAHLNEVCIDQLIAMFVAMDGELKGLTEGSAERQPYIVWCRKAHAIIQQSPRVSGHERLRHWVNWGRNLVADE</sequence>
<feature type="compositionally biased region" description="Polar residues" evidence="1">
    <location>
        <begin position="926"/>
        <end position="943"/>
    </location>
</feature>
<feature type="compositionally biased region" description="Low complexity" evidence="1">
    <location>
        <begin position="516"/>
        <end position="530"/>
    </location>
</feature>
<dbReference type="Pfam" id="PF09462">
    <property type="entry name" value="Mus7"/>
    <property type="match status" value="1"/>
</dbReference>
<feature type="compositionally biased region" description="Basic residues" evidence="1">
    <location>
        <begin position="908"/>
        <end position="921"/>
    </location>
</feature>
<name>A0ABR3JDA6_9AGAR</name>
<feature type="compositionally biased region" description="Pro residues" evidence="1">
    <location>
        <begin position="970"/>
        <end position="979"/>
    </location>
</feature>
<feature type="compositionally biased region" description="Pro residues" evidence="1">
    <location>
        <begin position="288"/>
        <end position="304"/>
    </location>
</feature>
<evidence type="ECO:0000313" key="3">
    <source>
        <dbReference type="Proteomes" id="UP001556367"/>
    </source>
</evidence>
<feature type="compositionally biased region" description="Acidic residues" evidence="1">
    <location>
        <begin position="414"/>
        <end position="432"/>
    </location>
</feature>
<keyword evidence="3" id="KW-1185">Reference proteome</keyword>
<proteinExistence type="predicted"/>
<protein>
    <submittedName>
        <fullName evidence="2">Uncharacterized protein</fullName>
    </submittedName>
</protein>
<feature type="region of interest" description="Disordered" evidence="1">
    <location>
        <begin position="39"/>
        <end position="755"/>
    </location>
</feature>
<organism evidence="2 3">
    <name type="scientific">Hohenbuehelia grisea</name>
    <dbReference type="NCBI Taxonomy" id="104357"/>
    <lineage>
        <taxon>Eukaryota</taxon>
        <taxon>Fungi</taxon>
        <taxon>Dikarya</taxon>
        <taxon>Basidiomycota</taxon>
        <taxon>Agaricomycotina</taxon>
        <taxon>Agaricomycetes</taxon>
        <taxon>Agaricomycetidae</taxon>
        <taxon>Agaricales</taxon>
        <taxon>Pleurotineae</taxon>
        <taxon>Pleurotaceae</taxon>
        <taxon>Hohenbuehelia</taxon>
    </lineage>
</organism>
<feature type="region of interest" description="Disordered" evidence="1">
    <location>
        <begin position="963"/>
        <end position="986"/>
    </location>
</feature>
<evidence type="ECO:0000313" key="2">
    <source>
        <dbReference type="EMBL" id="KAL0953447.1"/>
    </source>
</evidence>
<feature type="compositionally biased region" description="Acidic residues" evidence="1">
    <location>
        <begin position="611"/>
        <end position="623"/>
    </location>
</feature>
<feature type="region of interest" description="Disordered" evidence="1">
    <location>
        <begin position="768"/>
        <end position="943"/>
    </location>
</feature>
<reference evidence="3" key="1">
    <citation type="submission" date="2024-06" db="EMBL/GenBank/DDBJ databases">
        <title>Multi-omics analyses provide insights into the biosynthesis of the anticancer antibiotic pleurotin in Hohenbuehelia grisea.</title>
        <authorList>
            <person name="Weaver J.A."/>
            <person name="Alberti F."/>
        </authorList>
    </citation>
    <scope>NUCLEOTIDE SEQUENCE [LARGE SCALE GENOMIC DNA]</scope>
    <source>
        <strain evidence="3">T-177</strain>
    </source>
</reference>
<feature type="compositionally biased region" description="Basic and acidic residues" evidence="1">
    <location>
        <begin position="471"/>
        <end position="515"/>
    </location>
</feature>
<comment type="caution">
    <text evidence="2">The sequence shown here is derived from an EMBL/GenBank/DDBJ whole genome shotgun (WGS) entry which is preliminary data.</text>
</comment>
<feature type="compositionally biased region" description="Polar residues" evidence="1">
    <location>
        <begin position="63"/>
        <end position="76"/>
    </location>
</feature>
<dbReference type="InterPro" id="IPR019021">
    <property type="entry name" value="Mms22"/>
</dbReference>
<dbReference type="PANTHER" id="PTHR28122">
    <property type="entry name" value="E3 UBIQUITIN-PROTEIN LIGASE SUBSTRATE RECEPTOR MMS22"/>
    <property type="match status" value="1"/>
</dbReference>
<feature type="compositionally biased region" description="Low complexity" evidence="1">
    <location>
        <begin position="127"/>
        <end position="145"/>
    </location>
</feature>
<dbReference type="PANTHER" id="PTHR28122:SF1">
    <property type="entry name" value="E3 UBIQUITIN-PROTEIN LIGASE SUBSTRATE RECEPTOR MMS22"/>
    <property type="match status" value="1"/>
</dbReference>
<feature type="compositionally biased region" description="Polar residues" evidence="1">
    <location>
        <begin position="235"/>
        <end position="257"/>
    </location>
</feature>
<evidence type="ECO:0000256" key="1">
    <source>
        <dbReference type="SAM" id="MobiDB-lite"/>
    </source>
</evidence>
<dbReference type="Proteomes" id="UP001556367">
    <property type="component" value="Unassembled WGS sequence"/>
</dbReference>
<dbReference type="EMBL" id="JASNQZ010000008">
    <property type="protein sequence ID" value="KAL0953447.1"/>
    <property type="molecule type" value="Genomic_DNA"/>
</dbReference>
<accession>A0ABR3JDA6</accession>
<feature type="compositionally biased region" description="Basic and acidic residues" evidence="1">
    <location>
        <begin position="860"/>
        <end position="878"/>
    </location>
</feature>